<proteinExistence type="predicted"/>
<gene>
    <name evidence="2" type="ORF">CCHR01_00115</name>
</gene>
<evidence type="ECO:0000313" key="3">
    <source>
        <dbReference type="Proteomes" id="UP001243330"/>
    </source>
</evidence>
<accession>A0AAD9B216</accession>
<feature type="region of interest" description="Disordered" evidence="1">
    <location>
        <begin position="73"/>
        <end position="112"/>
    </location>
</feature>
<evidence type="ECO:0000313" key="2">
    <source>
        <dbReference type="EMBL" id="KAK1857334.1"/>
    </source>
</evidence>
<keyword evidence="3" id="KW-1185">Reference proteome</keyword>
<name>A0AAD9B216_9PEZI</name>
<reference evidence="2" key="1">
    <citation type="submission" date="2023-01" db="EMBL/GenBank/DDBJ databases">
        <title>Colletotrichum chrysophilum M932 genome sequence.</title>
        <authorList>
            <person name="Baroncelli R."/>
        </authorList>
    </citation>
    <scope>NUCLEOTIDE SEQUENCE</scope>
    <source>
        <strain evidence="2">M932</strain>
    </source>
</reference>
<comment type="caution">
    <text evidence="2">The sequence shown here is derived from an EMBL/GenBank/DDBJ whole genome shotgun (WGS) entry which is preliminary data.</text>
</comment>
<evidence type="ECO:0000256" key="1">
    <source>
        <dbReference type="SAM" id="MobiDB-lite"/>
    </source>
</evidence>
<dbReference type="AlphaFoldDB" id="A0AAD9B216"/>
<dbReference type="Proteomes" id="UP001243330">
    <property type="component" value="Unassembled WGS sequence"/>
</dbReference>
<sequence length="138" mass="15012">MQQRAAPAFPLVAIWEGAYQNSGHYKVSHQGSSAAGYFTPGANSLGTRHWIGAMYEIRQDLSMQETRIEVVSNTHKPKTGSGRHDSCASPAQLRTAPHRTAQHSSAPDHLRSHLPPALLRTREGHRGSPGSAAVLRWG</sequence>
<dbReference type="EMBL" id="JAQOWY010000001">
    <property type="protein sequence ID" value="KAK1857334.1"/>
    <property type="molecule type" value="Genomic_DNA"/>
</dbReference>
<organism evidence="2 3">
    <name type="scientific">Colletotrichum chrysophilum</name>
    <dbReference type="NCBI Taxonomy" id="1836956"/>
    <lineage>
        <taxon>Eukaryota</taxon>
        <taxon>Fungi</taxon>
        <taxon>Dikarya</taxon>
        <taxon>Ascomycota</taxon>
        <taxon>Pezizomycotina</taxon>
        <taxon>Sordariomycetes</taxon>
        <taxon>Hypocreomycetidae</taxon>
        <taxon>Glomerellales</taxon>
        <taxon>Glomerellaceae</taxon>
        <taxon>Colletotrichum</taxon>
        <taxon>Colletotrichum gloeosporioides species complex</taxon>
    </lineage>
</organism>
<protein>
    <submittedName>
        <fullName evidence="2">Uncharacterized protein</fullName>
    </submittedName>
</protein>
<feature type="region of interest" description="Disordered" evidence="1">
    <location>
        <begin position="119"/>
        <end position="138"/>
    </location>
</feature>